<dbReference type="Proteomes" id="UP001419268">
    <property type="component" value="Unassembled WGS sequence"/>
</dbReference>
<dbReference type="AlphaFoldDB" id="A0AAP0JSQ7"/>
<comment type="caution">
    <text evidence="1">The sequence shown here is derived from an EMBL/GenBank/DDBJ whole genome shotgun (WGS) entry which is preliminary data.</text>
</comment>
<evidence type="ECO:0000313" key="1">
    <source>
        <dbReference type="EMBL" id="KAK9139244.1"/>
    </source>
</evidence>
<gene>
    <name evidence="1" type="ORF">Scep_008925</name>
</gene>
<dbReference type="EMBL" id="JBBNAG010000004">
    <property type="protein sequence ID" value="KAK9139244.1"/>
    <property type="molecule type" value="Genomic_DNA"/>
</dbReference>
<protein>
    <submittedName>
        <fullName evidence="1">Uncharacterized protein</fullName>
    </submittedName>
</protein>
<organism evidence="1 2">
    <name type="scientific">Stephania cephalantha</name>
    <dbReference type="NCBI Taxonomy" id="152367"/>
    <lineage>
        <taxon>Eukaryota</taxon>
        <taxon>Viridiplantae</taxon>
        <taxon>Streptophyta</taxon>
        <taxon>Embryophyta</taxon>
        <taxon>Tracheophyta</taxon>
        <taxon>Spermatophyta</taxon>
        <taxon>Magnoliopsida</taxon>
        <taxon>Ranunculales</taxon>
        <taxon>Menispermaceae</taxon>
        <taxon>Menispermoideae</taxon>
        <taxon>Cissampelideae</taxon>
        <taxon>Stephania</taxon>
    </lineage>
</organism>
<evidence type="ECO:0000313" key="2">
    <source>
        <dbReference type="Proteomes" id="UP001419268"/>
    </source>
</evidence>
<name>A0AAP0JSQ7_9MAGN</name>
<sequence length="161" mass="18506">MNSIIPNIFFCIQFIMINSSIYDTHASQGLEVLGRAIQSSQGSLLERCRSRICEFNMDVSDRRGNTGGSNRPSDPPTCFTSIVNLKRNNGFLFYFLDKEITDILTSYENLKSNQLLMQHWHEVNRKQEIYLKHSCRVLFSERNFCIGINCSRLIKGAEADL</sequence>
<reference evidence="1 2" key="1">
    <citation type="submission" date="2024-01" db="EMBL/GenBank/DDBJ databases">
        <title>Genome assemblies of Stephania.</title>
        <authorList>
            <person name="Yang L."/>
        </authorList>
    </citation>
    <scope>NUCLEOTIDE SEQUENCE [LARGE SCALE GENOMIC DNA]</scope>
    <source>
        <strain evidence="1">JXDWG</strain>
        <tissue evidence="1">Leaf</tissue>
    </source>
</reference>
<accession>A0AAP0JSQ7</accession>
<keyword evidence="2" id="KW-1185">Reference proteome</keyword>
<proteinExistence type="predicted"/>